<reference evidence="1" key="2">
    <citation type="submission" date="2018-12" db="EMBL/GenBank/DDBJ databases">
        <authorList>
            <consortium name="NCBI Pathogen Detection Project"/>
        </authorList>
    </citation>
    <scope>NUCLEOTIDE SEQUENCE</scope>
    <source>
        <strain evidence="1">CFSAN057139</strain>
    </source>
</reference>
<reference evidence="1" key="1">
    <citation type="journal article" date="2018" name="Genome Biol.">
        <title>SKESA: strategic k-mer extension for scrupulous assemblies.</title>
        <authorList>
            <person name="Souvorov A."/>
            <person name="Agarwala R."/>
            <person name="Lipman D.J."/>
        </authorList>
    </citation>
    <scope>NUCLEOTIDE SEQUENCE</scope>
    <source>
        <strain evidence="1">CFSAN057139</strain>
    </source>
</reference>
<dbReference type="EMBL" id="DAAMUI010000038">
    <property type="protein sequence ID" value="HAC8207840.1"/>
    <property type="molecule type" value="Genomic_DNA"/>
</dbReference>
<organism evidence="1">
    <name type="scientific">Salmonella enterica</name>
    <name type="common">Salmonella choleraesuis</name>
    <dbReference type="NCBI Taxonomy" id="28901"/>
    <lineage>
        <taxon>Bacteria</taxon>
        <taxon>Pseudomonadati</taxon>
        <taxon>Pseudomonadota</taxon>
        <taxon>Gammaproteobacteria</taxon>
        <taxon>Enterobacterales</taxon>
        <taxon>Enterobacteriaceae</taxon>
        <taxon>Salmonella</taxon>
    </lineage>
</organism>
<name>A0A704QXR2_SALER</name>
<gene>
    <name evidence="1" type="ORF">G0G76_23035</name>
</gene>
<sequence length="134" mass="15395">MRFKLLVAMVYLIPFFLLAKQQIIVGCFSSGNINLKYTEIFYGDASLGYVVYEKSSRFIPLAFIKKTEMVFEDRPSELTYSWSEVIDGKVNGLYVVSSQGARFNSFYYKSKTGSVFNFQENIDAYNKSGTDCIW</sequence>
<dbReference type="AlphaFoldDB" id="A0A704QXR2"/>
<proteinExistence type="predicted"/>
<comment type="caution">
    <text evidence="1">The sequence shown here is derived from an EMBL/GenBank/DDBJ whole genome shotgun (WGS) entry which is preliminary data.</text>
</comment>
<evidence type="ECO:0000313" key="1">
    <source>
        <dbReference type="EMBL" id="HAC8207840.1"/>
    </source>
</evidence>
<accession>A0A704QXR2</accession>
<protein>
    <submittedName>
        <fullName evidence="1">Uncharacterized protein</fullName>
    </submittedName>
</protein>